<sequence>MTLRAIALDMDGTFLDAHNTVNAKLIQLIGDLRLKDYHIFLATGRTMIEILDVVPDDFEVDGIVTANGMICYKENTKIVQHTLDSDLINKAISHARSNNMYYELHPAEGRRFALKSDFQTFNSELKKKKSKTLPTNEYHSRVEALENEIEWVEELTYKDIIKVYFFSMDTEVINKWKNHLNQLKMEKTFTTSSSSLHNVEIMVDNVSKATGIQLLLDKYNLSPKELMAVGDAENDLPMFDLATHAVAMKNAHESIKLEADDVTEHPHNENGLYHYLKEKFK</sequence>
<dbReference type="RefSeq" id="WP_382401766.1">
    <property type="nucleotide sequence ID" value="NZ_JBHTNH010000028.1"/>
</dbReference>
<dbReference type="InterPro" id="IPR036412">
    <property type="entry name" value="HAD-like_sf"/>
</dbReference>
<dbReference type="EMBL" id="JBHTNH010000028">
    <property type="protein sequence ID" value="MFD1362836.1"/>
    <property type="molecule type" value="Genomic_DNA"/>
</dbReference>
<dbReference type="InterPro" id="IPR000150">
    <property type="entry name" value="Cof"/>
</dbReference>
<protein>
    <submittedName>
        <fullName evidence="1">Cof-type HAD-IIB family hydrolase</fullName>
    </submittedName>
</protein>
<proteinExistence type="predicted"/>
<dbReference type="SFLD" id="SFLDS00003">
    <property type="entry name" value="Haloacid_Dehalogenase"/>
    <property type="match status" value="1"/>
</dbReference>
<dbReference type="NCBIfam" id="TIGR01484">
    <property type="entry name" value="HAD-SF-IIB"/>
    <property type="match status" value="1"/>
</dbReference>
<organism evidence="1 2">
    <name type="scientific">Lentibacillus salinarum</name>
    <dbReference type="NCBI Taxonomy" id="446820"/>
    <lineage>
        <taxon>Bacteria</taxon>
        <taxon>Bacillati</taxon>
        <taxon>Bacillota</taxon>
        <taxon>Bacilli</taxon>
        <taxon>Bacillales</taxon>
        <taxon>Bacillaceae</taxon>
        <taxon>Lentibacillus</taxon>
    </lineage>
</organism>
<dbReference type="GO" id="GO:0016787">
    <property type="term" value="F:hydrolase activity"/>
    <property type="evidence" value="ECO:0007669"/>
    <property type="project" value="UniProtKB-KW"/>
</dbReference>
<dbReference type="Gene3D" id="3.30.1240.10">
    <property type="match status" value="1"/>
</dbReference>
<reference evidence="2" key="1">
    <citation type="journal article" date="2019" name="Int. J. Syst. Evol. Microbiol.">
        <title>The Global Catalogue of Microorganisms (GCM) 10K type strain sequencing project: providing services to taxonomists for standard genome sequencing and annotation.</title>
        <authorList>
            <consortium name="The Broad Institute Genomics Platform"/>
            <consortium name="The Broad Institute Genome Sequencing Center for Infectious Disease"/>
            <person name="Wu L."/>
            <person name="Ma J."/>
        </authorList>
    </citation>
    <scope>NUCLEOTIDE SEQUENCE [LARGE SCALE GENOMIC DNA]</scope>
    <source>
        <strain evidence="2">CCUG 54822</strain>
    </source>
</reference>
<evidence type="ECO:0000313" key="1">
    <source>
        <dbReference type="EMBL" id="MFD1362836.1"/>
    </source>
</evidence>
<dbReference type="InterPro" id="IPR023214">
    <property type="entry name" value="HAD_sf"/>
</dbReference>
<dbReference type="Pfam" id="PF08282">
    <property type="entry name" value="Hydrolase_3"/>
    <property type="match status" value="1"/>
</dbReference>
<accession>A0ABW3ZWR4</accession>
<evidence type="ECO:0000313" key="2">
    <source>
        <dbReference type="Proteomes" id="UP001597178"/>
    </source>
</evidence>
<dbReference type="PANTHER" id="PTHR10000:SF55">
    <property type="entry name" value="5-AMINO-6-(5-PHOSPHO-D-RIBITYLAMINO)URACIL PHOSPHATASE YCSE"/>
    <property type="match status" value="1"/>
</dbReference>
<dbReference type="SFLD" id="SFLDG01140">
    <property type="entry name" value="C2.B:_Phosphomannomutase_and_P"/>
    <property type="match status" value="1"/>
</dbReference>
<dbReference type="PANTHER" id="PTHR10000">
    <property type="entry name" value="PHOSPHOSERINE PHOSPHATASE"/>
    <property type="match status" value="1"/>
</dbReference>
<dbReference type="SUPFAM" id="SSF56784">
    <property type="entry name" value="HAD-like"/>
    <property type="match status" value="1"/>
</dbReference>
<keyword evidence="1" id="KW-0378">Hydrolase</keyword>
<gene>
    <name evidence="1" type="ORF">ACFQ4A_14345</name>
</gene>
<dbReference type="Proteomes" id="UP001597178">
    <property type="component" value="Unassembled WGS sequence"/>
</dbReference>
<keyword evidence="2" id="KW-1185">Reference proteome</keyword>
<name>A0ABW3ZWR4_9BACI</name>
<dbReference type="InterPro" id="IPR006379">
    <property type="entry name" value="HAD-SF_hydro_IIB"/>
</dbReference>
<comment type="caution">
    <text evidence="1">The sequence shown here is derived from an EMBL/GenBank/DDBJ whole genome shotgun (WGS) entry which is preliminary data.</text>
</comment>
<dbReference type="Gene3D" id="3.40.50.1000">
    <property type="entry name" value="HAD superfamily/HAD-like"/>
    <property type="match status" value="1"/>
</dbReference>
<dbReference type="NCBIfam" id="TIGR00099">
    <property type="entry name" value="Cof-subfamily"/>
    <property type="match status" value="1"/>
</dbReference>